<sequence length="826" mass="91713">MPWILRDRKRASTGFGTDAGGAGSSGGHARFSRALSARGGAPSRNVLIGIVLVFGVLLLLGSMSFSVERKMVLSVEIPDTVRNLTSEVITDAGIDKASSNLTLVVLLREDVDDALVAAIDSWHLNGLFDMVSQTVFLVENMRTTVTSFSRKLPEFIRAGVRVVSVSDPHMDAELIPWAVALSRSELVLIINKNFQLVEPPDVVKRHVEDGKRILLTNTAVAVKYKHRWKNTAPDLVRILYQDRERSLLQEMPDSACAMYTWNQALPPEYETYVHVCRNAFSDFYCSENQFCGWDSVPVMLRRSWFLDTFAAHVQQLQKLPAARDTFDSFVNNFVWRRIEPAVEVAFGNGLFKYVGSAPDAAVIESSVWRRYLASTDQYKRDLFDYEPQLRKEFDDDPNRKMELLPNPVLGGSATSGGFGPAGPPLPLRERVPASTRQLQNSMFERSLAWQQAQFQEIRAQVPGSLEYLAEHRVVYDLTTRALMEVAPQDPLSVNLTLVSAFFEFFADDSGGKPDSEQVKGLLTQFMHNVIALPYAKVIYCSATSEQMMREMAQSLGIATKTLDLAVFVNMELDELTSWIPNAPLLQQLREELSMAAPDKRATAEVAADRAHSRFAYQYARMYLLADEAQKMRQQDATSLLWIEPLAPCPDMATMDTGNDFILRIHTLNSFMFQVFDREHLDPELTAALPRLDGITKKVPASSSASDEGSDLSIVRGGSVFGGPIFHVRMVAWIYDSNFRHLLEDGILLPVDLLLTLTKLRAAELVHAFHESACASSPLRDHACRHAAASEHSAADTTPATPAGAPPLAGATSPCAVFHWIANRGLG</sequence>
<dbReference type="EMBL" id="VRMN01000003">
    <property type="protein sequence ID" value="KAA8495826.1"/>
    <property type="molecule type" value="Genomic_DNA"/>
</dbReference>
<dbReference type="Proteomes" id="UP000324585">
    <property type="component" value="Unassembled WGS sequence"/>
</dbReference>
<protein>
    <submittedName>
        <fullName evidence="2">Uncharacterized protein</fullName>
    </submittedName>
</protein>
<evidence type="ECO:0000313" key="2">
    <source>
        <dbReference type="EMBL" id="KAA8495826.1"/>
    </source>
</evidence>
<proteinExistence type="predicted"/>
<feature type="transmembrane region" description="Helical" evidence="1">
    <location>
        <begin position="46"/>
        <end position="67"/>
    </location>
</feature>
<evidence type="ECO:0000313" key="3">
    <source>
        <dbReference type="Proteomes" id="UP000324585"/>
    </source>
</evidence>
<keyword evidence="3" id="KW-1185">Reference proteome</keyword>
<keyword evidence="1" id="KW-0472">Membrane</keyword>
<organism evidence="2 3">
    <name type="scientific">Porphyridium purpureum</name>
    <name type="common">Red alga</name>
    <name type="synonym">Porphyridium cruentum</name>
    <dbReference type="NCBI Taxonomy" id="35688"/>
    <lineage>
        <taxon>Eukaryota</taxon>
        <taxon>Rhodophyta</taxon>
        <taxon>Bangiophyceae</taxon>
        <taxon>Porphyridiales</taxon>
        <taxon>Porphyridiaceae</taxon>
        <taxon>Porphyridium</taxon>
    </lineage>
</organism>
<comment type="caution">
    <text evidence="2">The sequence shown here is derived from an EMBL/GenBank/DDBJ whole genome shotgun (WGS) entry which is preliminary data.</text>
</comment>
<keyword evidence="1" id="KW-0812">Transmembrane</keyword>
<keyword evidence="1" id="KW-1133">Transmembrane helix</keyword>
<dbReference type="AlphaFoldDB" id="A0A5J4YWW4"/>
<gene>
    <name evidence="2" type="ORF">FVE85_1981</name>
</gene>
<accession>A0A5J4YWW4</accession>
<reference evidence="3" key="1">
    <citation type="journal article" date="2019" name="Nat. Commun.">
        <title>Expansion of phycobilisome linker gene families in mesophilic red algae.</title>
        <authorList>
            <person name="Lee J."/>
            <person name="Kim D."/>
            <person name="Bhattacharya D."/>
            <person name="Yoon H.S."/>
        </authorList>
    </citation>
    <scope>NUCLEOTIDE SEQUENCE [LARGE SCALE GENOMIC DNA]</scope>
    <source>
        <strain evidence="3">CCMP 1328</strain>
    </source>
</reference>
<evidence type="ECO:0000256" key="1">
    <source>
        <dbReference type="SAM" id="Phobius"/>
    </source>
</evidence>
<name>A0A5J4YWW4_PORPP</name>